<protein>
    <recommendedName>
        <fullName evidence="6 11">Adenine phosphoribosyltransferase</fullName>
        <shortName evidence="11">APRT</shortName>
        <ecNumber evidence="6 11">2.4.2.7</ecNumber>
    </recommendedName>
</protein>
<dbReference type="HAMAP" id="MF_00004">
    <property type="entry name" value="Aden_phosphoribosyltr"/>
    <property type="match status" value="1"/>
</dbReference>
<dbReference type="InterPro" id="IPR000836">
    <property type="entry name" value="PRTase_dom"/>
</dbReference>
<evidence type="ECO:0000256" key="11">
    <source>
        <dbReference type="HAMAP-Rule" id="MF_00004"/>
    </source>
</evidence>
<dbReference type="GO" id="GO:0016208">
    <property type="term" value="F:AMP binding"/>
    <property type="evidence" value="ECO:0007669"/>
    <property type="project" value="TreeGrafter"/>
</dbReference>
<dbReference type="InterPro" id="IPR050054">
    <property type="entry name" value="UPRTase/APRTase"/>
</dbReference>
<evidence type="ECO:0000256" key="6">
    <source>
        <dbReference type="ARBA" id="ARBA00011893"/>
    </source>
</evidence>
<evidence type="ECO:0000313" key="14">
    <source>
        <dbReference type="Proteomes" id="UP000739538"/>
    </source>
</evidence>
<dbReference type="GO" id="GO:0005737">
    <property type="term" value="C:cytoplasm"/>
    <property type="evidence" value="ECO:0007669"/>
    <property type="project" value="UniProtKB-SubCell"/>
</dbReference>
<evidence type="ECO:0000313" key="13">
    <source>
        <dbReference type="EMBL" id="MCA9756268.1"/>
    </source>
</evidence>
<dbReference type="EMBL" id="JAGQHS010000047">
    <property type="protein sequence ID" value="MCA9756268.1"/>
    <property type="molecule type" value="Genomic_DNA"/>
</dbReference>
<dbReference type="InterPro" id="IPR005764">
    <property type="entry name" value="Ade_phspho_trans"/>
</dbReference>
<dbReference type="GO" id="GO:0006166">
    <property type="term" value="P:purine ribonucleoside salvage"/>
    <property type="evidence" value="ECO:0007669"/>
    <property type="project" value="UniProtKB-UniRule"/>
</dbReference>
<keyword evidence="9 11" id="KW-0808">Transferase</keyword>
<dbReference type="NCBIfam" id="NF002636">
    <property type="entry name" value="PRK02304.1-5"/>
    <property type="match status" value="1"/>
</dbReference>
<comment type="catalytic activity">
    <reaction evidence="1 11">
        <text>AMP + diphosphate = 5-phospho-alpha-D-ribose 1-diphosphate + adenine</text>
        <dbReference type="Rhea" id="RHEA:16609"/>
        <dbReference type="ChEBI" id="CHEBI:16708"/>
        <dbReference type="ChEBI" id="CHEBI:33019"/>
        <dbReference type="ChEBI" id="CHEBI:58017"/>
        <dbReference type="ChEBI" id="CHEBI:456215"/>
        <dbReference type="EC" id="2.4.2.7"/>
    </reaction>
</comment>
<keyword evidence="10 11" id="KW-0660">Purine salvage</keyword>
<dbReference type="SUPFAM" id="SSF53271">
    <property type="entry name" value="PRTase-like"/>
    <property type="match status" value="1"/>
</dbReference>
<evidence type="ECO:0000256" key="9">
    <source>
        <dbReference type="ARBA" id="ARBA00022679"/>
    </source>
</evidence>
<evidence type="ECO:0000256" key="4">
    <source>
        <dbReference type="ARBA" id="ARBA00004659"/>
    </source>
</evidence>
<dbReference type="PANTHER" id="PTHR32315:SF3">
    <property type="entry name" value="ADENINE PHOSPHORIBOSYLTRANSFERASE"/>
    <property type="match status" value="1"/>
</dbReference>
<dbReference type="FunFam" id="3.40.50.2020:FF:000021">
    <property type="entry name" value="Adenine phosphoribosyltransferase"/>
    <property type="match status" value="1"/>
</dbReference>
<comment type="function">
    <text evidence="2 11">Catalyzes a salvage reaction resulting in the formation of AMP, that is energically less costly than de novo synthesis.</text>
</comment>
<dbReference type="GO" id="GO:0002055">
    <property type="term" value="F:adenine binding"/>
    <property type="evidence" value="ECO:0007669"/>
    <property type="project" value="TreeGrafter"/>
</dbReference>
<dbReference type="GO" id="GO:0006168">
    <property type="term" value="P:adenine salvage"/>
    <property type="evidence" value="ECO:0007669"/>
    <property type="project" value="InterPro"/>
</dbReference>
<accession>A0A956NC61</accession>
<evidence type="ECO:0000256" key="10">
    <source>
        <dbReference type="ARBA" id="ARBA00022726"/>
    </source>
</evidence>
<comment type="subcellular location">
    <subcellularLocation>
        <location evidence="3 11">Cytoplasm</location>
    </subcellularLocation>
</comment>
<comment type="caution">
    <text evidence="13">The sequence shown here is derived from an EMBL/GenBank/DDBJ whole genome shotgun (WGS) entry which is preliminary data.</text>
</comment>
<comment type="pathway">
    <text evidence="4 11">Purine metabolism; AMP biosynthesis via salvage pathway; AMP from adenine: step 1/1.</text>
</comment>
<dbReference type="CDD" id="cd06223">
    <property type="entry name" value="PRTases_typeI"/>
    <property type="match status" value="1"/>
</dbReference>
<name>A0A956NC61_UNCEI</name>
<keyword evidence="7 11" id="KW-0963">Cytoplasm</keyword>
<gene>
    <name evidence="11" type="primary">apt</name>
    <name evidence="13" type="ORF">KDA27_10725</name>
</gene>
<dbReference type="Proteomes" id="UP000739538">
    <property type="component" value="Unassembled WGS sequence"/>
</dbReference>
<proteinExistence type="inferred from homology"/>
<evidence type="ECO:0000256" key="3">
    <source>
        <dbReference type="ARBA" id="ARBA00004496"/>
    </source>
</evidence>
<organism evidence="13 14">
    <name type="scientific">Eiseniibacteriota bacterium</name>
    <dbReference type="NCBI Taxonomy" id="2212470"/>
    <lineage>
        <taxon>Bacteria</taxon>
        <taxon>Candidatus Eiseniibacteriota</taxon>
    </lineage>
</organism>
<evidence type="ECO:0000256" key="7">
    <source>
        <dbReference type="ARBA" id="ARBA00022490"/>
    </source>
</evidence>
<dbReference type="GO" id="GO:0003999">
    <property type="term" value="F:adenine phosphoribosyltransferase activity"/>
    <property type="evidence" value="ECO:0007669"/>
    <property type="project" value="UniProtKB-UniRule"/>
</dbReference>
<reference evidence="13" key="2">
    <citation type="journal article" date="2021" name="Microbiome">
        <title>Successional dynamics and alternative stable states in a saline activated sludge microbial community over 9 years.</title>
        <authorList>
            <person name="Wang Y."/>
            <person name="Ye J."/>
            <person name="Ju F."/>
            <person name="Liu L."/>
            <person name="Boyd J.A."/>
            <person name="Deng Y."/>
            <person name="Parks D.H."/>
            <person name="Jiang X."/>
            <person name="Yin X."/>
            <person name="Woodcroft B.J."/>
            <person name="Tyson G.W."/>
            <person name="Hugenholtz P."/>
            <person name="Polz M.F."/>
            <person name="Zhang T."/>
        </authorList>
    </citation>
    <scope>NUCLEOTIDE SEQUENCE</scope>
    <source>
        <strain evidence="13">HKST-UBA02</strain>
    </source>
</reference>
<dbReference type="Pfam" id="PF00156">
    <property type="entry name" value="Pribosyltran"/>
    <property type="match status" value="1"/>
</dbReference>
<dbReference type="AlphaFoldDB" id="A0A956NC61"/>
<sequence length="177" mass="19207">MVTESLATRLRRTIRDVPDFPKPGILFRDITTVLLDGNLVRECLEAMWRPYEGEAQVIAGIESRGFILGASIAAQYSLPFVPLRKPGKLPAATHRESYALEYGTDALEIHQDAVRPGTKVLIVDDLLATGGTASAAARLVEQCGGDVLGLSFLVELADLGGRSRLDGRRVDALLTYE</sequence>
<feature type="domain" description="Phosphoribosyltransferase" evidence="12">
    <location>
        <begin position="47"/>
        <end position="154"/>
    </location>
</feature>
<dbReference type="NCBIfam" id="NF002634">
    <property type="entry name" value="PRK02304.1-3"/>
    <property type="match status" value="1"/>
</dbReference>
<comment type="subunit">
    <text evidence="11">Homodimer.</text>
</comment>
<evidence type="ECO:0000256" key="1">
    <source>
        <dbReference type="ARBA" id="ARBA00000868"/>
    </source>
</evidence>
<reference evidence="13" key="1">
    <citation type="submission" date="2020-04" db="EMBL/GenBank/DDBJ databases">
        <authorList>
            <person name="Zhang T."/>
        </authorList>
    </citation>
    <scope>NUCLEOTIDE SEQUENCE</scope>
    <source>
        <strain evidence="13">HKST-UBA02</strain>
    </source>
</reference>
<dbReference type="NCBIfam" id="TIGR01090">
    <property type="entry name" value="apt"/>
    <property type="match status" value="1"/>
</dbReference>
<comment type="similarity">
    <text evidence="5 11">Belongs to the purine/pyrimidine phosphoribosyltransferase family.</text>
</comment>
<evidence type="ECO:0000256" key="8">
    <source>
        <dbReference type="ARBA" id="ARBA00022676"/>
    </source>
</evidence>
<dbReference type="Gene3D" id="3.40.50.2020">
    <property type="match status" value="1"/>
</dbReference>
<dbReference type="GO" id="GO:0044209">
    <property type="term" value="P:AMP salvage"/>
    <property type="evidence" value="ECO:0007669"/>
    <property type="project" value="UniProtKB-UniRule"/>
</dbReference>
<evidence type="ECO:0000256" key="5">
    <source>
        <dbReference type="ARBA" id="ARBA00008391"/>
    </source>
</evidence>
<dbReference type="PANTHER" id="PTHR32315">
    <property type="entry name" value="ADENINE PHOSPHORIBOSYLTRANSFERASE"/>
    <property type="match status" value="1"/>
</dbReference>
<dbReference type="EC" id="2.4.2.7" evidence="6 11"/>
<dbReference type="InterPro" id="IPR029057">
    <property type="entry name" value="PRTase-like"/>
</dbReference>
<evidence type="ECO:0000259" key="12">
    <source>
        <dbReference type="Pfam" id="PF00156"/>
    </source>
</evidence>
<keyword evidence="8 11" id="KW-0328">Glycosyltransferase</keyword>
<evidence type="ECO:0000256" key="2">
    <source>
        <dbReference type="ARBA" id="ARBA00003968"/>
    </source>
</evidence>